<evidence type="ECO:0000313" key="4">
    <source>
        <dbReference type="Proteomes" id="UP001141552"/>
    </source>
</evidence>
<name>A0A9Q0FU20_9ROSI</name>
<organism evidence="3 4">
    <name type="scientific">Turnera subulata</name>
    <dbReference type="NCBI Taxonomy" id="218843"/>
    <lineage>
        <taxon>Eukaryota</taxon>
        <taxon>Viridiplantae</taxon>
        <taxon>Streptophyta</taxon>
        <taxon>Embryophyta</taxon>
        <taxon>Tracheophyta</taxon>
        <taxon>Spermatophyta</taxon>
        <taxon>Magnoliopsida</taxon>
        <taxon>eudicotyledons</taxon>
        <taxon>Gunneridae</taxon>
        <taxon>Pentapetalae</taxon>
        <taxon>rosids</taxon>
        <taxon>fabids</taxon>
        <taxon>Malpighiales</taxon>
        <taxon>Passifloraceae</taxon>
        <taxon>Turnera</taxon>
    </lineage>
</organism>
<proteinExistence type="predicted"/>
<dbReference type="SUPFAM" id="SSF81383">
    <property type="entry name" value="F-box domain"/>
    <property type="match status" value="1"/>
</dbReference>
<dbReference type="InterPro" id="IPR001810">
    <property type="entry name" value="F-box_dom"/>
</dbReference>
<reference evidence="3" key="2">
    <citation type="journal article" date="2023" name="Plants (Basel)">
        <title>Annotation of the Turnera subulata (Passifloraceae) Draft Genome Reveals the S-Locus Evolved after the Divergence of Turneroideae from Passifloroideae in a Stepwise Manner.</title>
        <authorList>
            <person name="Henning P.M."/>
            <person name="Roalson E.H."/>
            <person name="Mir W."/>
            <person name="McCubbin A.G."/>
            <person name="Shore J.S."/>
        </authorList>
    </citation>
    <scope>NUCLEOTIDE SEQUENCE</scope>
    <source>
        <strain evidence="3">F60SS</strain>
    </source>
</reference>
<evidence type="ECO:0000256" key="1">
    <source>
        <dbReference type="SAM" id="MobiDB-lite"/>
    </source>
</evidence>
<feature type="compositionally biased region" description="Polar residues" evidence="1">
    <location>
        <begin position="1"/>
        <end position="15"/>
    </location>
</feature>
<accession>A0A9Q0FU20</accession>
<evidence type="ECO:0000259" key="2">
    <source>
        <dbReference type="Pfam" id="PF00646"/>
    </source>
</evidence>
<reference evidence="3" key="1">
    <citation type="submission" date="2022-02" db="EMBL/GenBank/DDBJ databases">
        <authorList>
            <person name="Henning P.M."/>
            <person name="McCubbin A.G."/>
            <person name="Shore J.S."/>
        </authorList>
    </citation>
    <scope>NUCLEOTIDE SEQUENCE</scope>
    <source>
        <strain evidence="3">F60SS</strain>
        <tissue evidence="3">Leaves</tissue>
    </source>
</reference>
<protein>
    <recommendedName>
        <fullName evidence="2">F-box domain-containing protein</fullName>
    </recommendedName>
</protein>
<evidence type="ECO:0000313" key="3">
    <source>
        <dbReference type="EMBL" id="KAJ4837858.1"/>
    </source>
</evidence>
<comment type="caution">
    <text evidence="3">The sequence shown here is derived from an EMBL/GenBank/DDBJ whole genome shotgun (WGS) entry which is preliminary data.</text>
</comment>
<feature type="domain" description="F-box" evidence="2">
    <location>
        <begin position="22"/>
        <end position="63"/>
    </location>
</feature>
<dbReference type="EMBL" id="JAKUCV010003720">
    <property type="protein sequence ID" value="KAJ4837858.1"/>
    <property type="molecule type" value="Genomic_DNA"/>
</dbReference>
<feature type="region of interest" description="Disordered" evidence="1">
    <location>
        <begin position="1"/>
        <end position="20"/>
    </location>
</feature>
<dbReference type="Pfam" id="PF00646">
    <property type="entry name" value="F-box"/>
    <property type="match status" value="1"/>
</dbReference>
<gene>
    <name evidence="3" type="ORF">Tsubulata_019738</name>
</gene>
<dbReference type="InterPro" id="IPR036047">
    <property type="entry name" value="F-box-like_dom_sf"/>
</dbReference>
<sequence>MNSIMERSSSGTSQEDMAEDRFSKLPEDIKHTILYFLPTEADRICLSVVSKTWHTSWASFPILRLSESLLGISEVQNQVMEEEDIKYMRQEFINFAKHSLRKKTFLSVLEVLKLSSPQLEELALWLSTKKLLLLLMLPN</sequence>
<keyword evidence="4" id="KW-1185">Reference proteome</keyword>
<dbReference type="Proteomes" id="UP001141552">
    <property type="component" value="Unassembled WGS sequence"/>
</dbReference>
<dbReference type="OrthoDB" id="612216at2759"/>
<dbReference type="AlphaFoldDB" id="A0A9Q0FU20"/>